<dbReference type="Gene3D" id="3.30.565.10">
    <property type="entry name" value="Histidine kinase-like ATPase, C-terminal domain"/>
    <property type="match status" value="1"/>
</dbReference>
<evidence type="ECO:0000256" key="9">
    <source>
        <dbReference type="ARBA" id="ARBA00022777"/>
    </source>
</evidence>
<evidence type="ECO:0000256" key="2">
    <source>
        <dbReference type="ARBA" id="ARBA00004651"/>
    </source>
</evidence>
<gene>
    <name evidence="16" type="ORF">EV684_101174</name>
</gene>
<keyword evidence="7 14" id="KW-0812">Transmembrane</keyword>
<keyword evidence="6" id="KW-0808">Transferase</keyword>
<evidence type="ECO:0000256" key="4">
    <source>
        <dbReference type="ARBA" id="ARBA00022475"/>
    </source>
</evidence>
<dbReference type="Pfam" id="PF06580">
    <property type="entry name" value="His_kinase"/>
    <property type="match status" value="1"/>
</dbReference>
<comment type="catalytic activity">
    <reaction evidence="1">
        <text>ATP + protein L-histidine = ADP + protein N-phospho-L-histidine.</text>
        <dbReference type="EC" id="2.7.13.3"/>
    </reaction>
</comment>
<feature type="transmembrane region" description="Helical" evidence="14">
    <location>
        <begin position="79"/>
        <end position="102"/>
    </location>
</feature>
<dbReference type="RefSeq" id="WP_242478431.1">
    <property type="nucleotide sequence ID" value="NZ_NRRI01000005.1"/>
</dbReference>
<keyword evidence="12" id="KW-0902">Two-component regulatory system</keyword>
<dbReference type="GO" id="GO:0071555">
    <property type="term" value="P:cell wall organization"/>
    <property type="evidence" value="ECO:0007669"/>
    <property type="project" value="InterPro"/>
</dbReference>
<dbReference type="GO" id="GO:0005886">
    <property type="term" value="C:plasma membrane"/>
    <property type="evidence" value="ECO:0007669"/>
    <property type="project" value="UniProtKB-SubCell"/>
</dbReference>
<keyword evidence="8" id="KW-0547">Nucleotide-binding</keyword>
<keyword evidence="9 16" id="KW-0418">Kinase</keyword>
<dbReference type="InterPro" id="IPR036890">
    <property type="entry name" value="HATPase_C_sf"/>
</dbReference>
<proteinExistence type="predicted"/>
<dbReference type="Pfam" id="PF07694">
    <property type="entry name" value="5TM-5TMR_LYT"/>
    <property type="match status" value="1"/>
</dbReference>
<evidence type="ECO:0000313" key="17">
    <source>
        <dbReference type="Proteomes" id="UP000295106"/>
    </source>
</evidence>
<evidence type="ECO:0000256" key="12">
    <source>
        <dbReference type="ARBA" id="ARBA00023012"/>
    </source>
</evidence>
<dbReference type="Gene3D" id="3.30.450.40">
    <property type="match status" value="1"/>
</dbReference>
<dbReference type="PANTHER" id="PTHR34220">
    <property type="entry name" value="SENSOR HISTIDINE KINASE YPDA"/>
    <property type="match status" value="1"/>
</dbReference>
<dbReference type="EMBL" id="SLXD01000001">
    <property type="protein sequence ID" value="TCP05302.1"/>
    <property type="molecule type" value="Genomic_DNA"/>
</dbReference>
<evidence type="ECO:0000256" key="14">
    <source>
        <dbReference type="SAM" id="Phobius"/>
    </source>
</evidence>
<comment type="caution">
    <text evidence="16">The sequence shown here is derived from an EMBL/GenBank/DDBJ whole genome shotgun (WGS) entry which is preliminary data.</text>
</comment>
<evidence type="ECO:0000313" key="16">
    <source>
        <dbReference type="EMBL" id="TCP05302.1"/>
    </source>
</evidence>
<evidence type="ECO:0000256" key="8">
    <source>
        <dbReference type="ARBA" id="ARBA00022741"/>
    </source>
</evidence>
<keyword evidence="5" id="KW-0597">Phosphoprotein</keyword>
<name>A0A4R2MEN9_RUBGE</name>
<feature type="transmembrane region" description="Helical" evidence="14">
    <location>
        <begin position="6"/>
        <end position="27"/>
    </location>
</feature>
<protein>
    <recommendedName>
        <fullName evidence="3">histidine kinase</fullName>
        <ecNumber evidence="3">2.7.13.3</ecNumber>
    </recommendedName>
</protein>
<keyword evidence="10" id="KW-0067">ATP-binding</keyword>
<keyword evidence="4" id="KW-1003">Cell membrane</keyword>
<dbReference type="InterPro" id="IPR029016">
    <property type="entry name" value="GAF-like_dom_sf"/>
</dbReference>
<evidence type="ECO:0000256" key="5">
    <source>
        <dbReference type="ARBA" id="ARBA00022553"/>
    </source>
</evidence>
<comment type="subcellular location">
    <subcellularLocation>
        <location evidence="2">Cell membrane</location>
        <topology evidence="2">Multi-pass membrane protein</topology>
    </subcellularLocation>
</comment>
<evidence type="ECO:0000256" key="11">
    <source>
        <dbReference type="ARBA" id="ARBA00022989"/>
    </source>
</evidence>
<feature type="transmembrane region" description="Helical" evidence="14">
    <location>
        <begin position="141"/>
        <end position="160"/>
    </location>
</feature>
<reference evidence="16 17" key="1">
    <citation type="submission" date="2019-03" db="EMBL/GenBank/DDBJ databases">
        <title>Genomic Encyclopedia of Type Strains, Phase IV (KMG-IV): sequencing the most valuable type-strain genomes for metagenomic binning, comparative biology and taxonomic classification.</title>
        <authorList>
            <person name="Goeker M."/>
        </authorList>
    </citation>
    <scope>NUCLEOTIDE SEQUENCE [LARGE SCALE GENOMIC DNA]</scope>
    <source>
        <strain evidence="16 17">DSM 1709</strain>
    </source>
</reference>
<keyword evidence="13 14" id="KW-0472">Membrane</keyword>
<keyword evidence="11 14" id="KW-1133">Transmembrane helix</keyword>
<evidence type="ECO:0000259" key="15">
    <source>
        <dbReference type="SMART" id="SM00065"/>
    </source>
</evidence>
<dbReference type="SMART" id="SM00065">
    <property type="entry name" value="GAF"/>
    <property type="match status" value="1"/>
</dbReference>
<accession>A0A4R2MEN9</accession>
<dbReference type="PANTHER" id="PTHR34220:SF10">
    <property type="entry name" value="SENSOR HISTIDINE KINASE BTSS"/>
    <property type="match status" value="1"/>
</dbReference>
<evidence type="ECO:0000256" key="3">
    <source>
        <dbReference type="ARBA" id="ARBA00012438"/>
    </source>
</evidence>
<dbReference type="SUPFAM" id="SSF55781">
    <property type="entry name" value="GAF domain-like"/>
    <property type="match status" value="1"/>
</dbReference>
<dbReference type="EC" id="2.7.13.3" evidence="3"/>
<dbReference type="GO" id="GO:0000155">
    <property type="term" value="F:phosphorelay sensor kinase activity"/>
    <property type="evidence" value="ECO:0007669"/>
    <property type="project" value="InterPro"/>
</dbReference>
<evidence type="ECO:0000256" key="13">
    <source>
        <dbReference type="ARBA" id="ARBA00023136"/>
    </source>
</evidence>
<dbReference type="InterPro" id="IPR010559">
    <property type="entry name" value="Sig_transdc_His_kin_internal"/>
</dbReference>
<sequence length="566" mass="60971">MTLSSIVSLSLSLLQQMCVYLVVAYALSRTRLFIPLTRATIRWPHRIACYLIFSAFCIMGTLLGLPVVSGNAIANTPAIGAVLGGLLGGPVVGLGVGITGGLHRYTLGGSFGLAAGIDIVMQGLAGGLTHRYLISRGKTRLLFSPALAGGLTFITILIELGIDLALSRPFDEALQIVKLIALPELIANTGGAAIFVKILLDRRDSIDRQSRAFSAKALDIAAHVDGVLRDGFDQENSTRVARIIYEQTGVGAVAITDREKLLAFIGVGDDHHLPGTPISSQQTFHAIECNEVIFADGNEVPFQCSISAHCKLGSALVIPLVGENRQVIGTIKLYEPKTRIFSTINRTLGEGIAKLLSSQILDGRYERQKSLLLEAELKLLHAQVNPHFLFNTLNTIIAITHDDPAKARAVLTDLAVFLRKNLKRPTEDVVLSEEIAHIKAYLGIQLTRFEDRLSVEIDIPDPLMALRVPAFTLQPLVENAIKHGTAQIIGVGRVAISAHLDGPAVCLVVEDNAGRYDPKPGGGGLGMNIVDRRLKNRYGEAYGVTMSCERQVSTRATVRIPVEALS</sequence>
<dbReference type="InterPro" id="IPR011620">
    <property type="entry name" value="Sig_transdc_His_kinase_LytS_TM"/>
</dbReference>
<evidence type="ECO:0000256" key="6">
    <source>
        <dbReference type="ARBA" id="ARBA00022679"/>
    </source>
</evidence>
<evidence type="ECO:0000256" key="10">
    <source>
        <dbReference type="ARBA" id="ARBA00022840"/>
    </source>
</evidence>
<dbReference type="Proteomes" id="UP000295106">
    <property type="component" value="Unassembled WGS sequence"/>
</dbReference>
<dbReference type="GO" id="GO:0005524">
    <property type="term" value="F:ATP binding"/>
    <property type="evidence" value="ECO:0007669"/>
    <property type="project" value="UniProtKB-KW"/>
</dbReference>
<feature type="domain" description="GAF" evidence="15">
    <location>
        <begin position="223"/>
        <end position="370"/>
    </location>
</feature>
<feature type="transmembrane region" description="Helical" evidence="14">
    <location>
        <begin position="47"/>
        <end position="67"/>
    </location>
</feature>
<dbReference type="SUPFAM" id="SSF55874">
    <property type="entry name" value="ATPase domain of HSP90 chaperone/DNA topoisomerase II/histidine kinase"/>
    <property type="match status" value="1"/>
</dbReference>
<organism evidence="16 17">
    <name type="scientific">Rubrivivax gelatinosus</name>
    <name type="common">Rhodocyclus gelatinosus</name>
    <name type="synonym">Rhodopseudomonas gelatinosa</name>
    <dbReference type="NCBI Taxonomy" id="28068"/>
    <lineage>
        <taxon>Bacteria</taxon>
        <taxon>Pseudomonadati</taxon>
        <taxon>Pseudomonadota</taxon>
        <taxon>Betaproteobacteria</taxon>
        <taxon>Burkholderiales</taxon>
        <taxon>Sphaerotilaceae</taxon>
        <taxon>Rubrivivax</taxon>
    </lineage>
</organism>
<evidence type="ECO:0000256" key="1">
    <source>
        <dbReference type="ARBA" id="ARBA00000085"/>
    </source>
</evidence>
<dbReference type="InterPro" id="IPR003018">
    <property type="entry name" value="GAF"/>
</dbReference>
<dbReference type="AlphaFoldDB" id="A0A4R2MEN9"/>
<evidence type="ECO:0000256" key="7">
    <source>
        <dbReference type="ARBA" id="ARBA00022692"/>
    </source>
</evidence>
<dbReference type="InterPro" id="IPR050640">
    <property type="entry name" value="Bact_2-comp_sensor_kinase"/>
</dbReference>